<protein>
    <recommendedName>
        <fullName evidence="1">DUF218 domain-containing protein</fullName>
    </recommendedName>
</protein>
<evidence type="ECO:0000313" key="3">
    <source>
        <dbReference type="Proteomes" id="UP000078148"/>
    </source>
</evidence>
<feature type="domain" description="DUF218" evidence="1">
    <location>
        <begin position="18"/>
        <end position="165"/>
    </location>
</feature>
<dbReference type="InterPro" id="IPR014729">
    <property type="entry name" value="Rossmann-like_a/b/a_fold"/>
</dbReference>
<accession>A0A172ZN05</accession>
<organism evidence="2 3">
    <name type="scientific">Paenibacillus bovis</name>
    <dbReference type="NCBI Taxonomy" id="1616788"/>
    <lineage>
        <taxon>Bacteria</taxon>
        <taxon>Bacillati</taxon>
        <taxon>Bacillota</taxon>
        <taxon>Bacilli</taxon>
        <taxon>Bacillales</taxon>
        <taxon>Paenibacillaceae</taxon>
        <taxon>Paenibacillus</taxon>
    </lineage>
</organism>
<dbReference type="AlphaFoldDB" id="A0A172ZN05"/>
<dbReference type="Proteomes" id="UP000078148">
    <property type="component" value="Chromosome"/>
</dbReference>
<name>A0A172ZN05_9BACL</name>
<dbReference type="STRING" id="1616788.AR543_14920"/>
<dbReference type="EMBL" id="CP013023">
    <property type="protein sequence ID" value="ANF98842.1"/>
    <property type="molecule type" value="Genomic_DNA"/>
</dbReference>
<dbReference type="CDD" id="cd06259">
    <property type="entry name" value="YdcF-like"/>
    <property type="match status" value="1"/>
</dbReference>
<reference evidence="2 3" key="2">
    <citation type="journal article" date="2016" name="Int. J. Syst. Evol. Microbiol.">
        <title>Paenibacillus bovis sp. nov., isolated from raw yak (Bos grunniens) milk.</title>
        <authorList>
            <person name="Gao C."/>
            <person name="Han J."/>
            <person name="Liu Z."/>
            <person name="Xu X."/>
            <person name="Hang F."/>
            <person name="Wu Z."/>
        </authorList>
    </citation>
    <scope>NUCLEOTIDE SEQUENCE [LARGE SCALE GENOMIC DNA]</scope>
    <source>
        <strain evidence="2 3">BD3526</strain>
    </source>
</reference>
<evidence type="ECO:0000259" key="1">
    <source>
        <dbReference type="Pfam" id="PF02698"/>
    </source>
</evidence>
<dbReference type="Gene3D" id="3.40.50.620">
    <property type="entry name" value="HUPs"/>
    <property type="match status" value="1"/>
</dbReference>
<dbReference type="Pfam" id="PF02698">
    <property type="entry name" value="DUF218"/>
    <property type="match status" value="1"/>
</dbReference>
<proteinExistence type="predicted"/>
<keyword evidence="3" id="KW-1185">Reference proteome</keyword>
<sequence length="174" mass="19676">MVLSQFERDDSKSAHSHYIIILGSGLKNGNQLPVTLQKRVETGLMYWQQHRNSKIIVSGGQGEDETIPEAVAMRDYLLKQGVPSTAILMESRSTSTYENLLFSQKVMDTDRYYAPGTYHAIIVTSNYHMYRARYIAGQIGYTEYAGISCPSPLRKLPVSMLREYLAMIKTVLTV</sequence>
<dbReference type="GO" id="GO:0005886">
    <property type="term" value="C:plasma membrane"/>
    <property type="evidence" value="ECO:0007669"/>
    <property type="project" value="TreeGrafter"/>
</dbReference>
<dbReference type="GO" id="GO:0000270">
    <property type="term" value="P:peptidoglycan metabolic process"/>
    <property type="evidence" value="ECO:0007669"/>
    <property type="project" value="TreeGrafter"/>
</dbReference>
<reference evidence="3" key="1">
    <citation type="submission" date="2015-10" db="EMBL/GenBank/DDBJ databases">
        <title>Genome of Paenibacillus bovis sp. nov.</title>
        <authorList>
            <person name="Wu Z."/>
            <person name="Gao C."/>
            <person name="Liu Z."/>
            <person name="Zheng H."/>
        </authorList>
    </citation>
    <scope>NUCLEOTIDE SEQUENCE [LARGE SCALE GENOMIC DNA]</scope>
    <source>
        <strain evidence="3">BD3526</strain>
    </source>
</reference>
<dbReference type="PANTHER" id="PTHR30336:SF4">
    <property type="entry name" value="ENVELOPE BIOGENESIS FACTOR ELYC"/>
    <property type="match status" value="1"/>
</dbReference>
<gene>
    <name evidence="2" type="ORF">AR543_14920</name>
</gene>
<dbReference type="PANTHER" id="PTHR30336">
    <property type="entry name" value="INNER MEMBRANE PROTEIN, PROBABLE PERMEASE"/>
    <property type="match status" value="1"/>
</dbReference>
<dbReference type="InterPro" id="IPR003848">
    <property type="entry name" value="DUF218"/>
</dbReference>
<dbReference type="GO" id="GO:0043164">
    <property type="term" value="P:Gram-negative-bacterium-type cell wall biogenesis"/>
    <property type="evidence" value="ECO:0007669"/>
    <property type="project" value="TreeGrafter"/>
</dbReference>
<evidence type="ECO:0000313" key="2">
    <source>
        <dbReference type="EMBL" id="ANF98842.1"/>
    </source>
</evidence>
<dbReference type="KEGG" id="pbv:AR543_14920"/>
<dbReference type="InterPro" id="IPR051599">
    <property type="entry name" value="Cell_Envelope_Assoc"/>
</dbReference>